<reference evidence="5 6" key="1">
    <citation type="submission" date="2017-06" db="EMBL/GenBank/DDBJ databases">
        <authorList>
            <person name="Kim H.J."/>
            <person name="Triplett B.A."/>
        </authorList>
    </citation>
    <scope>NUCLEOTIDE SEQUENCE [LARGE SCALE GENOMIC DNA]</scope>
    <source>
        <strain evidence="5 6">CGMCC 4.5593</strain>
    </source>
</reference>
<dbReference type="EMBL" id="FZPH01000001">
    <property type="protein sequence ID" value="SNS71518.1"/>
    <property type="molecule type" value="Genomic_DNA"/>
</dbReference>
<evidence type="ECO:0000256" key="1">
    <source>
        <dbReference type="ARBA" id="ARBA00004141"/>
    </source>
</evidence>
<keyword evidence="2" id="KW-0812">Transmembrane</keyword>
<evidence type="ECO:0000313" key="6">
    <source>
        <dbReference type="Proteomes" id="UP000198362"/>
    </source>
</evidence>
<sequence length="357" mass="36290">MGGTQPGRWWRITGQEIVGAFRPRREPPPLLPLRRGIVAGAGPLLLALLVGVGFIAAFVGALHNPKPHHVPVGVVRGDQTAQALLAATAPQLRAVDYDSPADADDAVRRGHVYSALTSAADGLTLTVATAAGPTATTATAAILAVAARGAGVPLSVTDAVPVNPDDPRGVVPFYLAIGLVIGGYFGGIALSLALGTVPRTLGRAGVRIAGLAVHALLLALAGTLIVGPGLGIWHQNLFGLFGAGMLLAFAAALFAAAVQSWLARVGTTLIILLVVVLGNPGSGGIYPPEFLPGFFRGIHEWDLPGLGADLVRSVIYFPAGSAAWTAGKLAIWCVASVAVLAAATLVLGRPVSPKPKP</sequence>
<evidence type="ECO:0000256" key="4">
    <source>
        <dbReference type="ARBA" id="ARBA00023136"/>
    </source>
</evidence>
<keyword evidence="3" id="KW-1133">Transmembrane helix</keyword>
<protein>
    <recommendedName>
        <fullName evidence="7">DUF3533 domain-containing protein</fullName>
    </recommendedName>
</protein>
<dbReference type="Proteomes" id="UP000198362">
    <property type="component" value="Unassembled WGS sequence"/>
</dbReference>
<keyword evidence="6" id="KW-1185">Reference proteome</keyword>
<evidence type="ECO:0000256" key="3">
    <source>
        <dbReference type="ARBA" id="ARBA00022989"/>
    </source>
</evidence>
<evidence type="ECO:0000313" key="5">
    <source>
        <dbReference type="EMBL" id="SNS71518.1"/>
    </source>
</evidence>
<keyword evidence="4" id="KW-0472">Membrane</keyword>
<dbReference type="PANTHER" id="PTHR43077">
    <property type="entry name" value="TRANSPORT PERMEASE YVFS-RELATED"/>
    <property type="match status" value="1"/>
</dbReference>
<evidence type="ECO:0000256" key="2">
    <source>
        <dbReference type="ARBA" id="ARBA00022692"/>
    </source>
</evidence>
<comment type="subcellular location">
    <subcellularLocation>
        <location evidence="1">Membrane</location>
        <topology evidence="1">Multi-pass membrane protein</topology>
    </subcellularLocation>
</comment>
<name>A0A239GRV9_9ACTN</name>
<dbReference type="RefSeq" id="WP_089244201.1">
    <property type="nucleotide sequence ID" value="NZ_FZPH01000001.1"/>
</dbReference>
<dbReference type="GO" id="GO:0016020">
    <property type="term" value="C:membrane"/>
    <property type="evidence" value="ECO:0007669"/>
    <property type="project" value="UniProtKB-SubCell"/>
</dbReference>
<dbReference type="AlphaFoldDB" id="A0A239GRV9"/>
<organism evidence="5 6">
    <name type="scientific">Asanoa hainanensis</name>
    <dbReference type="NCBI Taxonomy" id="560556"/>
    <lineage>
        <taxon>Bacteria</taxon>
        <taxon>Bacillati</taxon>
        <taxon>Actinomycetota</taxon>
        <taxon>Actinomycetes</taxon>
        <taxon>Micromonosporales</taxon>
        <taxon>Micromonosporaceae</taxon>
        <taxon>Asanoa</taxon>
    </lineage>
</organism>
<evidence type="ECO:0008006" key="7">
    <source>
        <dbReference type="Google" id="ProtNLM"/>
    </source>
</evidence>
<dbReference type="PANTHER" id="PTHR43077:SF10">
    <property type="entry name" value="TRANSPORT PERMEASE PROTEIN"/>
    <property type="match status" value="1"/>
</dbReference>
<dbReference type="OrthoDB" id="3217869at2"/>
<proteinExistence type="predicted"/>
<dbReference type="InterPro" id="IPR051328">
    <property type="entry name" value="T7SS_ABC-Transporter"/>
</dbReference>
<gene>
    <name evidence="5" type="ORF">SAMN05421812_101524</name>
</gene>
<accession>A0A239GRV9</accession>